<name>A0ABP7XJW9_9ACTN</name>
<sequence length="205" mass="21933">MLARDVPVLPDPDRARDLLRRELLDPAYQTDDLLRRLLDLLDRVLSDGVGRAGAIDGLGLALALLVVLSLVLAVAWLASRVRSEGRRPAPSGRVLEEDGVVAAELRRRAEAALLDGRLAEAVVEGFRALTLRQYEAGVLPENPASTVAEVASALAAAHPERAQTVRLVASLFDAVRYGGRTPTVELARGVLALDDDLAARAGARR</sequence>
<keyword evidence="4" id="KW-1185">Reference proteome</keyword>
<dbReference type="InterPro" id="IPR025403">
    <property type="entry name" value="TgpA-like_C"/>
</dbReference>
<feature type="domain" description="Protein-glutamine gamma-glutamyltransferase-like C-terminal" evidence="2">
    <location>
        <begin position="128"/>
        <end position="194"/>
    </location>
</feature>
<proteinExistence type="predicted"/>
<comment type="caution">
    <text evidence="3">The sequence shown here is derived from an EMBL/GenBank/DDBJ whole genome shotgun (WGS) entry which is preliminary data.</text>
</comment>
<keyword evidence="1" id="KW-0812">Transmembrane</keyword>
<keyword evidence="1" id="KW-1133">Transmembrane helix</keyword>
<organism evidence="3 4">
    <name type="scientific">Nocardioides fonticola</name>
    <dbReference type="NCBI Taxonomy" id="450363"/>
    <lineage>
        <taxon>Bacteria</taxon>
        <taxon>Bacillati</taxon>
        <taxon>Actinomycetota</taxon>
        <taxon>Actinomycetes</taxon>
        <taxon>Propionibacteriales</taxon>
        <taxon>Nocardioidaceae</taxon>
        <taxon>Nocardioides</taxon>
    </lineage>
</organism>
<keyword evidence="1" id="KW-0472">Membrane</keyword>
<feature type="transmembrane region" description="Helical" evidence="1">
    <location>
        <begin position="58"/>
        <end position="78"/>
    </location>
</feature>
<evidence type="ECO:0000256" key="1">
    <source>
        <dbReference type="SAM" id="Phobius"/>
    </source>
</evidence>
<reference evidence="4" key="1">
    <citation type="journal article" date="2019" name="Int. J. Syst. Evol. Microbiol.">
        <title>The Global Catalogue of Microorganisms (GCM) 10K type strain sequencing project: providing services to taxonomists for standard genome sequencing and annotation.</title>
        <authorList>
            <consortium name="The Broad Institute Genomics Platform"/>
            <consortium name="The Broad Institute Genome Sequencing Center for Infectious Disease"/>
            <person name="Wu L."/>
            <person name="Ma J."/>
        </authorList>
    </citation>
    <scope>NUCLEOTIDE SEQUENCE [LARGE SCALE GENOMIC DNA]</scope>
    <source>
        <strain evidence="4">JCM 16703</strain>
    </source>
</reference>
<evidence type="ECO:0000259" key="2">
    <source>
        <dbReference type="Pfam" id="PF13559"/>
    </source>
</evidence>
<dbReference type="RefSeq" id="WP_344733281.1">
    <property type="nucleotide sequence ID" value="NZ_BAAAZH010000013.1"/>
</dbReference>
<dbReference type="Proteomes" id="UP001501495">
    <property type="component" value="Unassembled WGS sequence"/>
</dbReference>
<evidence type="ECO:0000313" key="4">
    <source>
        <dbReference type="Proteomes" id="UP001501495"/>
    </source>
</evidence>
<gene>
    <name evidence="3" type="ORF">GCM10022215_20620</name>
</gene>
<dbReference type="EMBL" id="BAAAZH010000013">
    <property type="protein sequence ID" value="GAA4118730.1"/>
    <property type="molecule type" value="Genomic_DNA"/>
</dbReference>
<accession>A0ABP7XJW9</accession>
<evidence type="ECO:0000313" key="3">
    <source>
        <dbReference type="EMBL" id="GAA4118730.1"/>
    </source>
</evidence>
<dbReference type="Pfam" id="PF13559">
    <property type="entry name" value="DUF4129"/>
    <property type="match status" value="1"/>
</dbReference>
<protein>
    <recommendedName>
        <fullName evidence="2">Protein-glutamine gamma-glutamyltransferase-like C-terminal domain-containing protein</fullName>
    </recommendedName>
</protein>